<organism evidence="1 2">
    <name type="scientific">Toxoplasma gondii GAB2-2007-GAL-DOM2</name>
    <dbReference type="NCBI Taxonomy" id="1130820"/>
    <lineage>
        <taxon>Eukaryota</taxon>
        <taxon>Sar</taxon>
        <taxon>Alveolata</taxon>
        <taxon>Apicomplexa</taxon>
        <taxon>Conoidasida</taxon>
        <taxon>Coccidia</taxon>
        <taxon>Eucoccidiorida</taxon>
        <taxon>Eimeriorina</taxon>
        <taxon>Sarcocystidae</taxon>
        <taxon>Toxoplasma</taxon>
    </lineage>
</organism>
<protein>
    <submittedName>
        <fullName evidence="1">Uncharacterized protein</fullName>
    </submittedName>
</protein>
<reference evidence="1 2" key="1">
    <citation type="submission" date="2014-02" db="EMBL/GenBank/DDBJ databases">
        <authorList>
            <person name="Sibley D."/>
            <person name="Venepally P."/>
            <person name="Karamycheva S."/>
            <person name="Hadjithomas M."/>
            <person name="Khan A."/>
            <person name="Brunk B."/>
            <person name="Roos D."/>
            <person name="Caler E."/>
            <person name="Lorenzi H."/>
        </authorList>
    </citation>
    <scope>NUCLEOTIDE SEQUENCE [LARGE SCALE GENOMIC DNA]</scope>
    <source>
        <strain evidence="1 2">GAB2-2007-GAL-DOM2</strain>
    </source>
</reference>
<comment type="caution">
    <text evidence="1">The sequence shown here is derived from an EMBL/GenBank/DDBJ whole genome shotgun (WGS) entry which is preliminary data.</text>
</comment>
<proteinExistence type="predicted"/>
<sequence length="89" mass="10128">MSVTVTPRAREECRWCELPALLFSDSINWNQHHASCMVYRTSVAYANCLLCHRPPVSTVASNNREGQAFVRPFWDVGGSQDRHLALKHT</sequence>
<dbReference type="AlphaFoldDB" id="A0A086K6X5"/>
<gene>
    <name evidence="1" type="ORF">TGDOM2_286485</name>
</gene>
<evidence type="ECO:0000313" key="1">
    <source>
        <dbReference type="EMBL" id="KFG40143.1"/>
    </source>
</evidence>
<dbReference type="VEuPathDB" id="ToxoDB:TGDOM2_286485"/>
<dbReference type="EMBL" id="AHZU02000792">
    <property type="protein sequence ID" value="KFG40143.1"/>
    <property type="molecule type" value="Genomic_DNA"/>
</dbReference>
<name>A0A086K6X5_TOXGO</name>
<dbReference type="Proteomes" id="UP000028837">
    <property type="component" value="Unassembled WGS sequence"/>
</dbReference>
<evidence type="ECO:0000313" key="2">
    <source>
        <dbReference type="Proteomes" id="UP000028837"/>
    </source>
</evidence>
<accession>A0A086K6X5</accession>